<dbReference type="AlphaFoldDB" id="A0A9P0HKB6"/>
<dbReference type="InterPro" id="IPR017452">
    <property type="entry name" value="GPCR_Rhodpsn_7TM"/>
</dbReference>
<keyword evidence="14 16" id="KW-0807">Transducer</keyword>
<evidence type="ECO:0000256" key="3">
    <source>
        <dbReference type="ARBA" id="ARBA00022553"/>
    </source>
</evidence>
<protein>
    <recommendedName>
        <fullName evidence="17">G-protein coupled receptors family 1 profile domain-containing protein</fullName>
    </recommendedName>
</protein>
<sequence>MNKIKPFLPNHPLLDPQVSYFFNRTVVDSVLPDMITRIDPYWYQFPPMNPLWHGIIGFVIAILGIVGAVGNAMVIYIFCSTKSLRTPSNLLVVNLAFSDLLMMLTNSPTMVVNAYYETWALGPLFCDLYGIFGGVTGNTSIWSMTFIALDRYAVITKGINGKPMTIKGAVLRILLIWTLTVSWSLIPLFGWNRYVPEGNMLSCGTDYFATDWYSKSYVIVYASIAYFTPLFLIIFSYYYIVKTVCAHEKQMKEQAKKMNVSSLRSNDKQSAEMRLAKIALMTISLWFVAWTPYLVINFIGVFEMMKITPLFTIWGSVFAKANSVYNPIVYAISHPKYRTALYKKFPSLSCTPSPDEMSSTASEVTAIPEHIK</sequence>
<keyword evidence="12 16" id="KW-0675">Receptor</keyword>
<dbReference type="InterPro" id="IPR001735">
    <property type="entry name" value="Opsin_RH1/RH2"/>
</dbReference>
<keyword evidence="11" id="KW-1015">Disulfide bond</keyword>
<dbReference type="FunFam" id="1.20.1070.10:FF:000044">
    <property type="entry name" value="Opsin, ultraviolet-sensitive"/>
    <property type="match status" value="1"/>
</dbReference>
<evidence type="ECO:0000256" key="15">
    <source>
        <dbReference type="ARBA" id="ARBA00023305"/>
    </source>
</evidence>
<keyword evidence="2 16" id="KW-0600">Photoreceptor protein</keyword>
<dbReference type="PANTHER" id="PTHR24240">
    <property type="entry name" value="OPSIN"/>
    <property type="match status" value="1"/>
</dbReference>
<dbReference type="GO" id="GO:0009881">
    <property type="term" value="F:photoreceptor activity"/>
    <property type="evidence" value="ECO:0007669"/>
    <property type="project" value="UniProtKB-KW"/>
</dbReference>
<dbReference type="Pfam" id="PF00001">
    <property type="entry name" value="7tm_1"/>
    <property type="match status" value="1"/>
</dbReference>
<feature type="transmembrane region" description="Helical" evidence="16">
    <location>
        <begin position="311"/>
        <end position="333"/>
    </location>
</feature>
<dbReference type="PROSITE" id="PS00237">
    <property type="entry name" value="G_PROTEIN_RECEP_F1_1"/>
    <property type="match status" value="1"/>
</dbReference>
<dbReference type="InterPro" id="IPR000276">
    <property type="entry name" value="GPCR_Rhodpsn"/>
</dbReference>
<dbReference type="InterPro" id="IPR027430">
    <property type="entry name" value="Retinal_BS"/>
</dbReference>
<keyword evidence="9 16" id="KW-0297">G-protein coupled receptor</keyword>
<feature type="transmembrane region" description="Helical" evidence="16">
    <location>
        <begin position="218"/>
        <end position="241"/>
    </location>
</feature>
<evidence type="ECO:0000256" key="14">
    <source>
        <dbReference type="ARBA" id="ARBA00023224"/>
    </source>
</evidence>
<accession>A0A9P0HKB6</accession>
<evidence type="ECO:0000256" key="12">
    <source>
        <dbReference type="ARBA" id="ARBA00023170"/>
    </source>
</evidence>
<keyword evidence="6 16" id="KW-0681">Retinal protein</keyword>
<keyword evidence="4 16" id="KW-0716">Sensory transduction</keyword>
<feature type="transmembrane region" description="Helical" evidence="16">
    <location>
        <begin position="169"/>
        <end position="191"/>
    </location>
</feature>
<dbReference type="Gene3D" id="1.20.1070.10">
    <property type="entry name" value="Rhodopsin 7-helix transmembrane proteins"/>
    <property type="match status" value="1"/>
</dbReference>
<keyword evidence="10 16" id="KW-0472">Membrane</keyword>
<evidence type="ECO:0000256" key="8">
    <source>
        <dbReference type="ARBA" id="ARBA00022991"/>
    </source>
</evidence>
<organism evidence="18 19">
    <name type="scientific">Nezara viridula</name>
    <name type="common">Southern green stink bug</name>
    <name type="synonym">Cimex viridulus</name>
    <dbReference type="NCBI Taxonomy" id="85310"/>
    <lineage>
        <taxon>Eukaryota</taxon>
        <taxon>Metazoa</taxon>
        <taxon>Ecdysozoa</taxon>
        <taxon>Arthropoda</taxon>
        <taxon>Hexapoda</taxon>
        <taxon>Insecta</taxon>
        <taxon>Pterygota</taxon>
        <taxon>Neoptera</taxon>
        <taxon>Paraneoptera</taxon>
        <taxon>Hemiptera</taxon>
        <taxon>Heteroptera</taxon>
        <taxon>Panheteroptera</taxon>
        <taxon>Pentatomomorpha</taxon>
        <taxon>Pentatomoidea</taxon>
        <taxon>Pentatomidae</taxon>
        <taxon>Pentatominae</taxon>
        <taxon>Nezara</taxon>
    </lineage>
</organism>
<dbReference type="PRINTS" id="PR00238">
    <property type="entry name" value="OPSIN"/>
</dbReference>
<proteinExistence type="inferred from homology"/>
<keyword evidence="13" id="KW-0325">Glycoprotein</keyword>
<reference evidence="18" key="1">
    <citation type="submission" date="2022-01" db="EMBL/GenBank/DDBJ databases">
        <authorList>
            <person name="King R."/>
        </authorList>
    </citation>
    <scope>NUCLEOTIDE SEQUENCE</scope>
</reference>
<keyword evidence="8 16" id="KW-0157">Chromophore</keyword>
<evidence type="ECO:0000256" key="16">
    <source>
        <dbReference type="RuleBase" id="RU004951"/>
    </source>
</evidence>
<evidence type="ECO:0000256" key="13">
    <source>
        <dbReference type="ARBA" id="ARBA00023180"/>
    </source>
</evidence>
<dbReference type="PROSITE" id="PS50262">
    <property type="entry name" value="G_PROTEIN_RECEP_F1_2"/>
    <property type="match status" value="1"/>
</dbReference>
<dbReference type="OrthoDB" id="9996086at2759"/>
<dbReference type="Proteomes" id="UP001152798">
    <property type="component" value="Chromosome 5"/>
</dbReference>
<evidence type="ECO:0000256" key="10">
    <source>
        <dbReference type="ARBA" id="ARBA00023136"/>
    </source>
</evidence>
<dbReference type="GO" id="GO:0004930">
    <property type="term" value="F:G protein-coupled receptor activity"/>
    <property type="evidence" value="ECO:0007669"/>
    <property type="project" value="UniProtKB-KW"/>
</dbReference>
<keyword evidence="3" id="KW-0597">Phosphoprotein</keyword>
<evidence type="ECO:0000313" key="19">
    <source>
        <dbReference type="Proteomes" id="UP001152798"/>
    </source>
</evidence>
<dbReference type="GO" id="GO:0007601">
    <property type="term" value="P:visual perception"/>
    <property type="evidence" value="ECO:0007669"/>
    <property type="project" value="UniProtKB-KW"/>
</dbReference>
<dbReference type="GO" id="GO:0016020">
    <property type="term" value="C:membrane"/>
    <property type="evidence" value="ECO:0007669"/>
    <property type="project" value="UniProtKB-SubCell"/>
</dbReference>
<feature type="transmembrane region" description="Helical" evidence="16">
    <location>
        <begin position="128"/>
        <end position="149"/>
    </location>
</feature>
<evidence type="ECO:0000259" key="17">
    <source>
        <dbReference type="PROSITE" id="PS50262"/>
    </source>
</evidence>
<keyword evidence="7 16" id="KW-1133">Transmembrane helix</keyword>
<evidence type="ECO:0000256" key="7">
    <source>
        <dbReference type="ARBA" id="ARBA00022989"/>
    </source>
</evidence>
<dbReference type="PRINTS" id="PR00237">
    <property type="entry name" value="GPCRRHODOPSN"/>
</dbReference>
<dbReference type="EMBL" id="OV725081">
    <property type="protein sequence ID" value="CAH1403578.1"/>
    <property type="molecule type" value="Genomic_DNA"/>
</dbReference>
<dbReference type="InterPro" id="IPR050125">
    <property type="entry name" value="GPCR_opsins"/>
</dbReference>
<feature type="domain" description="G-protein coupled receptors family 1 profile" evidence="17">
    <location>
        <begin position="70"/>
        <end position="330"/>
    </location>
</feature>
<keyword evidence="19" id="KW-1185">Reference proteome</keyword>
<comment type="similarity">
    <text evidence="16">Belongs to the G-protein coupled receptor 1 family. Opsin subfamily.</text>
</comment>
<evidence type="ECO:0000313" key="18">
    <source>
        <dbReference type="EMBL" id="CAH1403578.1"/>
    </source>
</evidence>
<dbReference type="SMART" id="SM01381">
    <property type="entry name" value="7TM_GPCR_Srsx"/>
    <property type="match status" value="1"/>
</dbReference>
<feature type="transmembrane region" description="Helical" evidence="16">
    <location>
        <begin position="51"/>
        <end position="79"/>
    </location>
</feature>
<feature type="transmembrane region" description="Helical" evidence="16">
    <location>
        <begin position="91"/>
        <end position="116"/>
    </location>
</feature>
<evidence type="ECO:0000256" key="11">
    <source>
        <dbReference type="ARBA" id="ARBA00023157"/>
    </source>
</evidence>
<dbReference type="CDD" id="cd15079">
    <property type="entry name" value="7tmA_photoreceptors_insect"/>
    <property type="match status" value="1"/>
</dbReference>
<dbReference type="InterPro" id="IPR001760">
    <property type="entry name" value="Opsin"/>
</dbReference>
<evidence type="ECO:0000256" key="2">
    <source>
        <dbReference type="ARBA" id="ARBA00022543"/>
    </source>
</evidence>
<evidence type="ECO:0000256" key="9">
    <source>
        <dbReference type="ARBA" id="ARBA00023040"/>
    </source>
</evidence>
<evidence type="ECO:0000256" key="4">
    <source>
        <dbReference type="ARBA" id="ARBA00022606"/>
    </source>
</evidence>
<dbReference type="PROSITE" id="PS00238">
    <property type="entry name" value="OPSIN"/>
    <property type="match status" value="1"/>
</dbReference>
<evidence type="ECO:0000256" key="6">
    <source>
        <dbReference type="ARBA" id="ARBA00022925"/>
    </source>
</evidence>
<evidence type="ECO:0000256" key="1">
    <source>
        <dbReference type="ARBA" id="ARBA00004141"/>
    </source>
</evidence>
<comment type="subcellular location">
    <subcellularLocation>
        <location evidence="1 16">Membrane</location>
        <topology evidence="1 16">Multi-pass membrane protein</topology>
    </subcellularLocation>
</comment>
<gene>
    <name evidence="18" type="ORF">NEZAVI_LOCUS12171</name>
</gene>
<feature type="transmembrane region" description="Helical" evidence="16">
    <location>
        <begin position="278"/>
        <end position="299"/>
    </location>
</feature>
<evidence type="ECO:0000256" key="5">
    <source>
        <dbReference type="ARBA" id="ARBA00022692"/>
    </source>
</evidence>
<dbReference type="PRINTS" id="PR00576">
    <property type="entry name" value="OPSINRH1RH2"/>
</dbReference>
<name>A0A9P0HKB6_NEZVI</name>
<keyword evidence="5 16" id="KW-0812">Transmembrane</keyword>
<dbReference type="SUPFAM" id="SSF81321">
    <property type="entry name" value="Family A G protein-coupled receptor-like"/>
    <property type="match status" value="1"/>
</dbReference>
<dbReference type="GO" id="GO:0007602">
    <property type="term" value="P:phototransduction"/>
    <property type="evidence" value="ECO:0007669"/>
    <property type="project" value="UniProtKB-KW"/>
</dbReference>
<keyword evidence="15" id="KW-0844">Vision</keyword>